<evidence type="ECO:0000313" key="23">
    <source>
        <dbReference type="Proteomes" id="UP000007494"/>
    </source>
</evidence>
<keyword evidence="23" id="KW-1185">Reference proteome</keyword>
<dbReference type="GO" id="GO:0008270">
    <property type="term" value="F:zinc ion binding"/>
    <property type="evidence" value="ECO:0007669"/>
    <property type="project" value="UniProtKB-KW"/>
</dbReference>
<evidence type="ECO:0000256" key="3">
    <source>
        <dbReference type="ARBA" id="ARBA00004906"/>
    </source>
</evidence>
<dbReference type="InterPro" id="IPR001841">
    <property type="entry name" value="Znf_RING"/>
</dbReference>
<evidence type="ECO:0000256" key="2">
    <source>
        <dbReference type="ARBA" id="ARBA00004585"/>
    </source>
</evidence>
<protein>
    <recommendedName>
        <fullName evidence="5">RING-type E3 ubiquitin transferase</fullName>
        <ecNumber evidence="5">2.3.2.27</ecNumber>
    </recommendedName>
</protein>
<dbReference type="VEuPathDB" id="ToxoDB:NCLIV_064300"/>
<evidence type="ECO:0000256" key="8">
    <source>
        <dbReference type="ARBA" id="ARBA00022679"/>
    </source>
</evidence>
<reference evidence="23" key="3">
    <citation type="journal article" date="2012" name="PLoS Pathog.">
        <title>Comparative genomics of the apicomplexan parasites Toxoplasma gondii and Neospora caninum: Coccidia differing in host range and transmission strategy.</title>
        <authorList>
            <person name="Reid A.J."/>
            <person name="Vermont S.J."/>
            <person name="Cotton J.A."/>
            <person name="Harris D."/>
            <person name="Hill-Cawthorne G.A."/>
            <person name="Konen-Waisman S."/>
            <person name="Latham S.M."/>
            <person name="Mourier T."/>
            <person name="Norton R."/>
            <person name="Quail M.A."/>
            <person name="Sanders M."/>
            <person name="Shanmugam D."/>
            <person name="Sohal A."/>
            <person name="Wasmuth J.D."/>
            <person name="Brunk B."/>
            <person name="Grigg M.E."/>
            <person name="Howard J.C."/>
            <person name="Parkinson J."/>
            <person name="Roos D.S."/>
            <person name="Trees A.J."/>
            <person name="Berriman M."/>
            <person name="Pain A."/>
            <person name="Wastling J.M."/>
        </authorList>
    </citation>
    <scope>NUCLEOTIDE SEQUENCE [LARGE SCALE GENOMIC DNA]</scope>
    <source>
        <strain evidence="23">Liverpool</strain>
    </source>
</reference>
<reference evidence="21" key="1">
    <citation type="submission" date="2011-02" db="EMBL/GenBank/DDBJ databases">
        <authorList>
            <person name="Aslett M."/>
        </authorList>
    </citation>
    <scope>NUCLEOTIDE SEQUENCE</scope>
    <source>
        <strain evidence="21">Liverpool</strain>
    </source>
</reference>
<keyword evidence="14" id="KW-0653">Protein transport</keyword>
<dbReference type="SMART" id="SM00184">
    <property type="entry name" value="RING"/>
    <property type="match status" value="1"/>
</dbReference>
<evidence type="ECO:0000313" key="21">
    <source>
        <dbReference type="EMBL" id="CBZ56004.1"/>
    </source>
</evidence>
<dbReference type="OrthoDB" id="354866at2759"/>
<dbReference type="EMBL" id="FR823393">
    <property type="protein sequence ID" value="CBZ56004.1"/>
    <property type="molecule type" value="Genomic_DNA"/>
</dbReference>
<dbReference type="PANTHER" id="PTHR23350">
    <property type="entry name" value="PEROXISOME ASSEMBLY PROTEIN 10"/>
    <property type="match status" value="1"/>
</dbReference>
<keyword evidence="13" id="KW-0862">Zinc</keyword>
<evidence type="ECO:0000256" key="15">
    <source>
        <dbReference type="ARBA" id="ARBA00022989"/>
    </source>
</evidence>
<dbReference type="PROSITE" id="PS00518">
    <property type="entry name" value="ZF_RING_1"/>
    <property type="match status" value="1"/>
</dbReference>
<dbReference type="GeneID" id="13445227"/>
<keyword evidence="6" id="KW-0813">Transport</keyword>
<dbReference type="Gene3D" id="3.30.40.10">
    <property type="entry name" value="Zinc/RING finger domain, C3HC4 (zinc finger)"/>
    <property type="match status" value="1"/>
</dbReference>
<keyword evidence="9" id="KW-0812">Transmembrane</keyword>
<dbReference type="eggNOG" id="KOG0317">
    <property type="taxonomic scope" value="Eukaryota"/>
</dbReference>
<evidence type="ECO:0000256" key="17">
    <source>
        <dbReference type="ARBA" id="ARBA00023140"/>
    </source>
</evidence>
<feature type="domain" description="RING-type" evidence="20">
    <location>
        <begin position="159"/>
        <end position="203"/>
    </location>
</feature>
<feature type="compositionally biased region" description="Basic and acidic residues" evidence="19">
    <location>
        <begin position="130"/>
        <end position="141"/>
    </location>
</feature>
<dbReference type="InterPro" id="IPR017907">
    <property type="entry name" value="Znf_RING_CS"/>
</dbReference>
<feature type="compositionally biased region" description="Basic and acidic residues" evidence="19">
    <location>
        <begin position="68"/>
        <end position="92"/>
    </location>
</feature>
<evidence type="ECO:0000256" key="11">
    <source>
        <dbReference type="ARBA" id="ARBA00022771"/>
    </source>
</evidence>
<keyword evidence="7" id="KW-0962">Peroxisome biogenesis</keyword>
<reference evidence="21" key="2">
    <citation type="submission" date="2011-03" db="EMBL/GenBank/DDBJ databases">
        <title>Comparative genomics and transcriptomics of Neospora caninum and Toxoplasma gondii.</title>
        <authorList>
            <person name="Reid A.J."/>
            <person name="Sohal A."/>
            <person name="Harris D."/>
            <person name="Quail M."/>
            <person name="Sanders M."/>
            <person name="Berriman M."/>
            <person name="Wastling J.M."/>
            <person name="Pain A."/>
        </authorList>
    </citation>
    <scope>NUCLEOTIDE SEQUENCE</scope>
    <source>
        <strain evidence="21">Liverpool</strain>
    </source>
</reference>
<dbReference type="SUPFAM" id="SSF57850">
    <property type="entry name" value="RING/U-box"/>
    <property type="match status" value="1"/>
</dbReference>
<evidence type="ECO:0000256" key="13">
    <source>
        <dbReference type="ARBA" id="ARBA00022833"/>
    </source>
</evidence>
<accession>F0VQK7</accession>
<proteinExistence type="inferred from homology"/>
<evidence type="ECO:0000256" key="7">
    <source>
        <dbReference type="ARBA" id="ARBA00022593"/>
    </source>
</evidence>
<evidence type="ECO:0000256" key="6">
    <source>
        <dbReference type="ARBA" id="ARBA00022448"/>
    </source>
</evidence>
<dbReference type="PROSITE" id="PS50089">
    <property type="entry name" value="ZF_RING_2"/>
    <property type="match status" value="1"/>
</dbReference>
<reference evidence="22" key="4">
    <citation type="journal article" date="2015" name="PLoS ONE">
        <title>Comprehensive Evaluation of Toxoplasma gondii VEG and Neospora caninum LIV Genomes with Tachyzoite Stage Transcriptome and Proteome Defines Novel Transcript Features.</title>
        <authorList>
            <person name="Ramaprasad A."/>
            <person name="Mourier T."/>
            <person name="Naeem R."/>
            <person name="Malas T.B."/>
            <person name="Moussa E."/>
            <person name="Panigrahi A."/>
            <person name="Vermont S.J."/>
            <person name="Otto T.D."/>
            <person name="Wastling J."/>
            <person name="Pain A."/>
        </authorList>
    </citation>
    <scope>NUCLEOTIDE SEQUENCE</scope>
    <source>
        <strain evidence="22">Liverpool</strain>
    </source>
</reference>
<evidence type="ECO:0000259" key="20">
    <source>
        <dbReference type="PROSITE" id="PS50089"/>
    </source>
</evidence>
<comment type="similarity">
    <text evidence="4">Belongs to the pex2/pex10/pex12 family.</text>
</comment>
<dbReference type="GO" id="GO:0005778">
    <property type="term" value="C:peroxisomal membrane"/>
    <property type="evidence" value="ECO:0007669"/>
    <property type="project" value="UniProtKB-SubCell"/>
</dbReference>
<evidence type="ECO:0000256" key="12">
    <source>
        <dbReference type="ARBA" id="ARBA00022786"/>
    </source>
</evidence>
<keyword evidence="10" id="KW-0479">Metal-binding</keyword>
<evidence type="ECO:0000256" key="9">
    <source>
        <dbReference type="ARBA" id="ARBA00022692"/>
    </source>
</evidence>
<dbReference type="GO" id="GO:0061630">
    <property type="term" value="F:ubiquitin protein ligase activity"/>
    <property type="evidence" value="ECO:0007669"/>
    <property type="project" value="UniProtKB-EC"/>
</dbReference>
<evidence type="ECO:0000256" key="18">
    <source>
        <dbReference type="PROSITE-ProRule" id="PRU00175"/>
    </source>
</evidence>
<dbReference type="OMA" id="EYCDLIM"/>
<dbReference type="InParanoid" id="F0VQK7"/>
<gene>
    <name evidence="22" type="ORF">BN1204_064300</name>
    <name evidence="21" type="ORF">NCLIV_064300</name>
</gene>
<keyword evidence="15" id="KW-1133">Transmembrane helix</keyword>
<evidence type="ECO:0000256" key="16">
    <source>
        <dbReference type="ARBA" id="ARBA00023136"/>
    </source>
</evidence>
<dbReference type="Proteomes" id="UP000007494">
    <property type="component" value="Chromosome XII"/>
</dbReference>
<feature type="region of interest" description="Disordered" evidence="19">
    <location>
        <begin position="60"/>
        <end position="152"/>
    </location>
</feature>
<evidence type="ECO:0000313" key="22">
    <source>
        <dbReference type="EMBL" id="CEL70750.1"/>
    </source>
</evidence>
<evidence type="ECO:0000256" key="1">
    <source>
        <dbReference type="ARBA" id="ARBA00000900"/>
    </source>
</evidence>
<keyword evidence="12" id="KW-0833">Ubl conjugation pathway</keyword>
<dbReference type="PANTHER" id="PTHR23350:SF0">
    <property type="entry name" value="PEROXISOME BIOGENESIS FACTOR 10"/>
    <property type="match status" value="1"/>
</dbReference>
<keyword evidence="16" id="KW-0472">Membrane</keyword>
<comment type="pathway">
    <text evidence="3">Protein modification; protein ubiquitination.</text>
</comment>
<evidence type="ECO:0000256" key="19">
    <source>
        <dbReference type="SAM" id="MobiDB-lite"/>
    </source>
</evidence>
<dbReference type="RefSeq" id="XP_003886030.1">
    <property type="nucleotide sequence ID" value="XM_003885981.1"/>
</dbReference>
<evidence type="ECO:0000256" key="14">
    <source>
        <dbReference type="ARBA" id="ARBA00022927"/>
    </source>
</evidence>
<keyword evidence="11 18" id="KW-0863">Zinc-finger</keyword>
<keyword evidence="17" id="KW-0576">Peroxisome</keyword>
<evidence type="ECO:0000256" key="4">
    <source>
        <dbReference type="ARBA" id="ARBA00008704"/>
    </source>
</evidence>
<dbReference type="AlphaFoldDB" id="F0VQK7"/>
<dbReference type="EC" id="2.3.2.27" evidence="5"/>
<evidence type="ECO:0000256" key="10">
    <source>
        <dbReference type="ARBA" id="ARBA00022723"/>
    </source>
</evidence>
<dbReference type="InterPro" id="IPR013083">
    <property type="entry name" value="Znf_RING/FYVE/PHD"/>
</dbReference>
<keyword evidence="8" id="KW-0808">Transferase</keyword>
<dbReference type="GO" id="GO:0016558">
    <property type="term" value="P:protein import into peroxisome matrix"/>
    <property type="evidence" value="ECO:0007669"/>
    <property type="project" value="InterPro"/>
</dbReference>
<dbReference type="Pfam" id="PF13639">
    <property type="entry name" value="zf-RING_2"/>
    <property type="match status" value="1"/>
</dbReference>
<organism evidence="21 23">
    <name type="scientific">Neospora caninum (strain Liverpool)</name>
    <dbReference type="NCBI Taxonomy" id="572307"/>
    <lineage>
        <taxon>Eukaryota</taxon>
        <taxon>Sar</taxon>
        <taxon>Alveolata</taxon>
        <taxon>Apicomplexa</taxon>
        <taxon>Conoidasida</taxon>
        <taxon>Coccidia</taxon>
        <taxon>Eucoccidiorida</taxon>
        <taxon>Eimeriorina</taxon>
        <taxon>Sarcocystidae</taxon>
        <taxon>Neospora</taxon>
    </lineage>
</organism>
<name>F0VQK7_NEOCL</name>
<sequence>MSVRFACFAPELPGRIQQQRQTRHPCRLLAVLLTVQAVLSLRAVAVTAWRRIRIEPTHELHAATSPPERMEGTSADMDRAESGESQTHELRSTSHTKSLAETDEAPLPHGDEEEVSSTTRPRRQLQSRNSKIEERKEKRGTGEGGDNDSPDEKADGTACLFCQGKCRGPTATACGHIYCWGCITRWILQQQRDQTAAACPVCR</sequence>
<dbReference type="EMBL" id="LN714487">
    <property type="protein sequence ID" value="CEL70750.1"/>
    <property type="molecule type" value="Genomic_DNA"/>
</dbReference>
<evidence type="ECO:0000256" key="5">
    <source>
        <dbReference type="ARBA" id="ARBA00012483"/>
    </source>
</evidence>
<dbReference type="InterPro" id="IPR025654">
    <property type="entry name" value="PEX2/10"/>
</dbReference>
<comment type="subcellular location">
    <subcellularLocation>
        <location evidence="2">Peroxisome membrane</location>
        <topology evidence="2">Multi-pass membrane protein</topology>
    </subcellularLocation>
</comment>
<comment type="catalytic activity">
    <reaction evidence="1">
        <text>S-ubiquitinyl-[E2 ubiquitin-conjugating enzyme]-L-cysteine + [acceptor protein]-L-lysine = [E2 ubiquitin-conjugating enzyme]-L-cysteine + N(6)-ubiquitinyl-[acceptor protein]-L-lysine.</text>
        <dbReference type="EC" id="2.3.2.27"/>
    </reaction>
</comment>